<gene>
    <name evidence="2" type="ORF">Tfer_2211</name>
</gene>
<dbReference type="EMBL" id="LGTE01000016">
    <property type="protein sequence ID" value="KNZ69107.1"/>
    <property type="molecule type" value="Genomic_DNA"/>
</dbReference>
<accession>A0A0L6W0J4</accession>
<dbReference type="Pfam" id="PF09719">
    <property type="entry name" value="C_GCAxxG_C_C"/>
    <property type="match status" value="1"/>
</dbReference>
<protein>
    <submittedName>
        <fullName evidence="2">Split soret cytochrome c</fullName>
    </submittedName>
</protein>
<name>A0A0L6W0J4_9FIRM</name>
<feature type="region of interest" description="Disordered" evidence="1">
    <location>
        <begin position="45"/>
        <end position="66"/>
    </location>
</feature>
<keyword evidence="3" id="KW-1185">Reference proteome</keyword>
<proteinExistence type="predicted"/>
<comment type="caution">
    <text evidence="2">The sequence shown here is derived from an EMBL/GenBank/DDBJ whole genome shotgun (WGS) entry which is preliminary data.</text>
</comment>
<dbReference type="SUPFAM" id="SSF48695">
    <property type="entry name" value="Multiheme cytochromes"/>
    <property type="match status" value="1"/>
</dbReference>
<sequence length="290" mass="31421">MLEQKEKEQVHENEKVVTRRKFLLTAGALATGLIATGITGCSTSEPAKTAATGNTDAAETKTNTNGPAPALPWKYKKIDVDKVRKRGYENYFKYGCMYAAASALLTTLAEDNGTPWDTIPLDMFQYGAAGAYGWGTLCGALNGSLAVINLASAKHAEIGNELIGWYTKFPFPSNKHEAYCHFKNQVTTVSDSPLCHVSVSKWAAAAGARINEKAKKDRCAKLSGDTAARAAELLNEALEKGAIVATYKVPDEFSHCMSCHQSEKSLLDNEQGKMDCLYCHGDHTKTGKKQ</sequence>
<organism evidence="2 3">
    <name type="scientific">Thermincola ferriacetica</name>
    <dbReference type="NCBI Taxonomy" id="281456"/>
    <lineage>
        <taxon>Bacteria</taxon>
        <taxon>Bacillati</taxon>
        <taxon>Bacillota</taxon>
        <taxon>Clostridia</taxon>
        <taxon>Eubacteriales</taxon>
        <taxon>Thermincolaceae</taxon>
        <taxon>Thermincola</taxon>
    </lineage>
</organism>
<dbReference type="Proteomes" id="UP000037175">
    <property type="component" value="Unassembled WGS sequence"/>
</dbReference>
<evidence type="ECO:0000313" key="3">
    <source>
        <dbReference type="Proteomes" id="UP000037175"/>
    </source>
</evidence>
<dbReference type="AlphaFoldDB" id="A0A0L6W0J4"/>
<dbReference type="InterPro" id="IPR036280">
    <property type="entry name" value="Multihaem_cyt_sf"/>
</dbReference>
<evidence type="ECO:0000313" key="2">
    <source>
        <dbReference type="EMBL" id="KNZ69107.1"/>
    </source>
</evidence>
<evidence type="ECO:0000256" key="1">
    <source>
        <dbReference type="SAM" id="MobiDB-lite"/>
    </source>
</evidence>
<dbReference type="InterPro" id="IPR010181">
    <property type="entry name" value="CGCAxxGCC_motif"/>
</dbReference>
<dbReference type="RefSeq" id="WP_052218373.1">
    <property type="nucleotide sequence ID" value="NZ_LGTE01000016.1"/>
</dbReference>
<reference evidence="3" key="1">
    <citation type="submission" date="2015-07" db="EMBL/GenBank/DDBJ databases">
        <title>Complete Genome of Thermincola ferriacetica strain Z-0001T.</title>
        <authorList>
            <person name="Lusk B."/>
            <person name="Badalamenti J.P."/>
            <person name="Parameswaran P."/>
            <person name="Bond D.R."/>
            <person name="Torres C.I."/>
        </authorList>
    </citation>
    <scope>NUCLEOTIDE SEQUENCE [LARGE SCALE GENOMIC DNA]</scope>
    <source>
        <strain evidence="3">Z-0001</strain>
    </source>
</reference>